<evidence type="ECO:0000259" key="5">
    <source>
        <dbReference type="Pfam" id="PF05390"/>
    </source>
</evidence>
<keyword evidence="3" id="KW-0732">Signal</keyword>
<reference key="2">
    <citation type="submission" date="2011-08" db="EMBL/GenBank/DDBJ databases">
        <title>Genome sequence of Naumovozyma castellii.</title>
        <authorList>
            <person name="Gordon J.L."/>
            <person name="Armisen D."/>
            <person name="Proux-Wera E."/>
            <person name="OhEigeartaigh S.S."/>
            <person name="Byrne K.P."/>
            <person name="Wolfe K.H."/>
        </authorList>
    </citation>
    <scope>NUCLEOTIDE SEQUENCE</scope>
    <source>
        <strain>Type strain:CBS 4309</strain>
    </source>
</reference>
<evidence type="ECO:0000256" key="2">
    <source>
        <dbReference type="ARBA" id="ARBA00006816"/>
    </source>
</evidence>
<sequence>MSENKIISHNSKQTNKQASKRTKMLFYPLAWLLMIVVGQCKMVITSPKLGAQLDFHKEPVQKLKLQWHSDNDDDAQVIQRYKFTLCSGPGDQITNMGHLLTLETVRAQGEVELSIDSRAGTDGYYYVQIFQELSGASYVIQYTVPIHFIGMRGEKVANKDGTLKEPAMEAELEPESELYGDGVGYIPYYKQMGPVKYAPMHTQPPSAEVRFRPRYRGSWRMKNPSTAVTFYSEPRMSPIVLTTLTPPRTYVIRSDHNWASVAKMPSANGGWYSRRVKSRPRKVNN</sequence>
<dbReference type="GO" id="GO:0042546">
    <property type="term" value="P:cell wall biogenesis"/>
    <property type="evidence" value="ECO:0007669"/>
    <property type="project" value="InterPro"/>
</dbReference>
<dbReference type="GeneID" id="96905807"/>
<dbReference type="Pfam" id="PF10342">
    <property type="entry name" value="Kre9_KNH"/>
    <property type="match status" value="1"/>
</dbReference>
<evidence type="ECO:0000256" key="3">
    <source>
        <dbReference type="ARBA" id="ARBA00022729"/>
    </source>
</evidence>
<dbReference type="EMBL" id="HE576761">
    <property type="protein sequence ID" value="CCC72110.1"/>
    <property type="molecule type" value="Genomic_DNA"/>
</dbReference>
<evidence type="ECO:0000256" key="1">
    <source>
        <dbReference type="ARBA" id="ARBA00004010"/>
    </source>
</evidence>
<evidence type="ECO:0000259" key="6">
    <source>
        <dbReference type="Pfam" id="PF10342"/>
    </source>
</evidence>
<feature type="transmembrane region" description="Helical" evidence="4">
    <location>
        <begin position="25"/>
        <end position="44"/>
    </location>
</feature>
<keyword evidence="4" id="KW-0472">Membrane</keyword>
<dbReference type="GO" id="GO:0031505">
    <property type="term" value="P:fungal-type cell wall organization"/>
    <property type="evidence" value="ECO:0007669"/>
    <property type="project" value="TreeGrafter"/>
</dbReference>
<keyword evidence="4" id="KW-1133">Transmembrane helix</keyword>
<dbReference type="Pfam" id="PF05390">
    <property type="entry name" value="Kre9_KNH1_C"/>
    <property type="match status" value="1"/>
</dbReference>
<dbReference type="PANTHER" id="PTHR28154">
    <property type="entry name" value="CELL WALL SYNTHESIS PROTEIN KNH1-RELATED"/>
    <property type="match status" value="1"/>
</dbReference>
<feature type="domain" description="Yeast cell wall synthesis Kre9/Knh1-like N-terminal" evidence="6">
    <location>
        <begin position="60"/>
        <end position="143"/>
    </location>
</feature>
<dbReference type="InParanoid" id="G0VKS2"/>
<protein>
    <submittedName>
        <fullName evidence="7">Uncharacterized protein</fullName>
    </submittedName>
</protein>
<dbReference type="GO" id="GO:0006078">
    <property type="term" value="P:(1-&gt;6)-beta-D-glucan biosynthetic process"/>
    <property type="evidence" value="ECO:0007669"/>
    <property type="project" value="InterPro"/>
</dbReference>
<feature type="domain" description="Yeast cell wall synthesis Kre9/Knh1 C-terminal" evidence="5">
    <location>
        <begin position="186"/>
        <end position="284"/>
    </location>
</feature>
<proteinExistence type="inferred from homology"/>
<dbReference type="InterPro" id="IPR018466">
    <property type="entry name" value="Kre9/Knh1-like_N"/>
</dbReference>
<dbReference type="STRING" id="1064592.G0VKS2"/>
<dbReference type="RefSeq" id="XP_003678448.1">
    <property type="nucleotide sequence ID" value="XM_003678400.1"/>
</dbReference>
<keyword evidence="8" id="KW-1185">Reference proteome</keyword>
<dbReference type="KEGG" id="ncs:NCAS_0J01310"/>
<dbReference type="PANTHER" id="PTHR28154:SF1">
    <property type="entry name" value="CELL WALL SYNTHESIS PROTEIN KNH1-RELATED"/>
    <property type="match status" value="1"/>
</dbReference>
<reference evidence="7 8" key="1">
    <citation type="journal article" date="2011" name="Proc. Natl. Acad. Sci. U.S.A.">
        <title>Evolutionary erosion of yeast sex chromosomes by mating-type switching accidents.</title>
        <authorList>
            <person name="Gordon J.L."/>
            <person name="Armisen D."/>
            <person name="Proux-Wera E."/>
            <person name="Oheigeartaigh S.S."/>
            <person name="Byrne K.P."/>
            <person name="Wolfe K.H."/>
        </authorList>
    </citation>
    <scope>NUCLEOTIDE SEQUENCE [LARGE SCALE GENOMIC DNA]</scope>
    <source>
        <strain evidence="8">ATCC 76901 / BCRC 22586 / CBS 4309 / NBRC 1992 / NRRL Y-12630</strain>
    </source>
</reference>
<dbReference type="OMA" id="YYYVQIF"/>
<evidence type="ECO:0000256" key="4">
    <source>
        <dbReference type="SAM" id="Phobius"/>
    </source>
</evidence>
<dbReference type="InterPro" id="IPR045328">
    <property type="entry name" value="Kre9/Knh1"/>
</dbReference>
<organism evidence="7 8">
    <name type="scientific">Naumovozyma castellii</name>
    <name type="common">Yeast</name>
    <name type="synonym">Saccharomyces castellii</name>
    <dbReference type="NCBI Taxonomy" id="27288"/>
    <lineage>
        <taxon>Eukaryota</taxon>
        <taxon>Fungi</taxon>
        <taxon>Dikarya</taxon>
        <taxon>Ascomycota</taxon>
        <taxon>Saccharomycotina</taxon>
        <taxon>Saccharomycetes</taxon>
        <taxon>Saccharomycetales</taxon>
        <taxon>Saccharomycetaceae</taxon>
        <taxon>Naumovozyma</taxon>
    </lineage>
</organism>
<dbReference type="AlphaFoldDB" id="G0VKS2"/>
<evidence type="ECO:0000313" key="8">
    <source>
        <dbReference type="Proteomes" id="UP000001640"/>
    </source>
</evidence>
<evidence type="ECO:0000313" key="7">
    <source>
        <dbReference type="EMBL" id="CCC72110.1"/>
    </source>
</evidence>
<dbReference type="InterPro" id="IPR008659">
    <property type="entry name" value="Kre9/Knh1_C"/>
</dbReference>
<gene>
    <name evidence="7" type="primary">NCAS0J01310</name>
    <name evidence="7" type="ordered locus">NCAS_0J01310</name>
</gene>
<dbReference type="OrthoDB" id="2432613at2759"/>
<comment type="function">
    <text evidence="1">Involved in cell wall beta(1-&gt;6) glucan synthesis.</text>
</comment>
<name>G0VKS2_NAUCA</name>
<dbReference type="GO" id="GO:0005576">
    <property type="term" value="C:extracellular region"/>
    <property type="evidence" value="ECO:0007669"/>
    <property type="project" value="TreeGrafter"/>
</dbReference>
<dbReference type="HOGENOM" id="CLU_063732_1_0_1"/>
<keyword evidence="4" id="KW-0812">Transmembrane</keyword>
<comment type="similarity">
    <text evidence="2">Belongs to the KRE9/KNH1 family.</text>
</comment>
<dbReference type="Proteomes" id="UP000001640">
    <property type="component" value="Chromosome 10"/>
</dbReference>
<accession>G0VKS2</accession>